<protein>
    <submittedName>
        <fullName evidence="2">Uncharacterized protein</fullName>
    </submittedName>
</protein>
<dbReference type="STRING" id="1160718.SU9_23115"/>
<sequence length="129" mass="13867">MPAVRPVTTLAHVPGVAHLDPALTVGEHLREPALLRVRFGSSLPDLLRPRLSGRHLSVQTSPGFLAAIHPYLPMSYLVEGLRRLITGGELAPVWQGSAVVLAFTAGAPVLTLLTARGREAVLMKDMHRS</sequence>
<dbReference type="eggNOG" id="COG1511">
    <property type="taxonomic scope" value="Bacteria"/>
</dbReference>
<comment type="caution">
    <text evidence="2">The sequence shown here is derived from an EMBL/GenBank/DDBJ whole genome shotgun (WGS) entry which is preliminary data.</text>
</comment>
<reference evidence="2" key="1">
    <citation type="journal article" date="2012" name="J. Bacteriol.">
        <title>Genome Sequence of Streptomyces auratus Strain AGR0001, a Phoslactomycin-Producing Actinomycete.</title>
        <authorList>
            <person name="Han X."/>
            <person name="Li M."/>
            <person name="Ding Z."/>
            <person name="Zhao J."/>
            <person name="Ji K."/>
            <person name="Wen M."/>
            <person name="Lu T."/>
        </authorList>
    </citation>
    <scope>NUCLEOTIDE SEQUENCE [LARGE SCALE GENOMIC DNA]</scope>
    <source>
        <strain evidence="2">AGR0001</strain>
    </source>
</reference>
<proteinExistence type="predicted"/>
<feature type="transmembrane region" description="Helical" evidence="1">
    <location>
        <begin position="93"/>
        <end position="115"/>
    </location>
</feature>
<gene>
    <name evidence="2" type="ORF">SU9_23115</name>
</gene>
<keyword evidence="1" id="KW-0812">Transmembrane</keyword>
<dbReference type="PATRIC" id="fig|1160718.3.peg.4673"/>
<dbReference type="HOGENOM" id="CLU_1947552_0_0_11"/>
<accession>J1S159</accession>
<keyword evidence="1" id="KW-0472">Membrane</keyword>
<keyword evidence="1" id="KW-1133">Transmembrane helix</keyword>
<organism evidence="2">
    <name type="scientific">Streptomyces auratus AGR0001</name>
    <dbReference type="NCBI Taxonomy" id="1160718"/>
    <lineage>
        <taxon>Bacteria</taxon>
        <taxon>Bacillati</taxon>
        <taxon>Actinomycetota</taxon>
        <taxon>Actinomycetes</taxon>
        <taxon>Kitasatosporales</taxon>
        <taxon>Streptomycetaceae</taxon>
        <taxon>Streptomyces</taxon>
    </lineage>
</organism>
<evidence type="ECO:0000256" key="1">
    <source>
        <dbReference type="SAM" id="Phobius"/>
    </source>
</evidence>
<name>J1S159_9ACTN</name>
<evidence type="ECO:0000313" key="2">
    <source>
        <dbReference type="EMBL" id="EJJ04542.1"/>
    </source>
</evidence>
<dbReference type="EMBL" id="AJGV01000140">
    <property type="protein sequence ID" value="EJJ04542.1"/>
    <property type="molecule type" value="Genomic_DNA"/>
</dbReference>
<dbReference type="AlphaFoldDB" id="J1S159"/>